<evidence type="ECO:0000313" key="2">
    <source>
        <dbReference type="EMBL" id="EKC64264.1"/>
    </source>
</evidence>
<gene>
    <name evidence="2" type="ORF">OBE_07053</name>
</gene>
<dbReference type="AlphaFoldDB" id="K1T9Q6"/>
<sequence>SALNIVNTLLADMEQDEKEHGWIPVSERLPEDGTYITTLDGELVGQEEPFTGMCGIENGKWDDKDSVIAWMPLPEPYKEN</sequence>
<protein>
    <submittedName>
        <fullName evidence="2">Protein containing DUF551</fullName>
    </submittedName>
</protein>
<reference evidence="2" key="1">
    <citation type="journal article" date="2013" name="Environ. Microbiol.">
        <title>Microbiota from the distal guts of lean and obese adolescents exhibit partial functional redundancy besides clear differences in community structure.</title>
        <authorList>
            <person name="Ferrer M."/>
            <person name="Ruiz A."/>
            <person name="Lanza F."/>
            <person name="Haange S.B."/>
            <person name="Oberbach A."/>
            <person name="Till H."/>
            <person name="Bargiela R."/>
            <person name="Campoy C."/>
            <person name="Segura M.T."/>
            <person name="Richter M."/>
            <person name="von Bergen M."/>
            <person name="Seifert J."/>
            <person name="Suarez A."/>
        </authorList>
    </citation>
    <scope>NUCLEOTIDE SEQUENCE</scope>
</reference>
<dbReference type="EMBL" id="AJWZ01004843">
    <property type="protein sequence ID" value="EKC64264.1"/>
    <property type="molecule type" value="Genomic_DNA"/>
</dbReference>
<dbReference type="InterPro" id="IPR007539">
    <property type="entry name" value="DUF551"/>
</dbReference>
<name>K1T9Q6_9ZZZZ</name>
<organism evidence="2">
    <name type="scientific">human gut metagenome</name>
    <dbReference type="NCBI Taxonomy" id="408170"/>
    <lineage>
        <taxon>unclassified sequences</taxon>
        <taxon>metagenomes</taxon>
        <taxon>organismal metagenomes</taxon>
    </lineage>
</organism>
<accession>K1T9Q6</accession>
<comment type="caution">
    <text evidence="2">The sequence shown here is derived from an EMBL/GenBank/DDBJ whole genome shotgun (WGS) entry which is preliminary data.</text>
</comment>
<feature type="non-terminal residue" evidence="2">
    <location>
        <position position="1"/>
    </location>
</feature>
<proteinExistence type="predicted"/>
<evidence type="ECO:0000259" key="1">
    <source>
        <dbReference type="Pfam" id="PF04448"/>
    </source>
</evidence>
<feature type="domain" description="DUF551" evidence="1">
    <location>
        <begin position="21"/>
        <end position="76"/>
    </location>
</feature>
<dbReference type="Pfam" id="PF04448">
    <property type="entry name" value="DUF551"/>
    <property type="match status" value="1"/>
</dbReference>